<dbReference type="eggNOG" id="COG1028">
    <property type="taxonomic scope" value="Bacteria"/>
</dbReference>
<dbReference type="HOGENOM" id="CLU_2665739_0_0_11"/>
<reference evidence="1 2" key="1">
    <citation type="journal article" date="2007" name="Genome Res.">
        <title>Genome characteristics of facultatively symbiotic Frankia sp. strains reflect host range and host plant biogeography.</title>
        <authorList>
            <person name="Normand P."/>
            <person name="Lapierre P."/>
            <person name="Tisa L.S."/>
            <person name="Gogarten J.P."/>
            <person name="Alloisio N."/>
            <person name="Bagnarol E."/>
            <person name="Bassi C.A."/>
            <person name="Berry A.M."/>
            <person name="Bickhart D.M."/>
            <person name="Choisne N."/>
            <person name="Couloux A."/>
            <person name="Cournoyer B."/>
            <person name="Cruveiller S."/>
            <person name="Daubin V."/>
            <person name="Demange N."/>
            <person name="Francino M.P."/>
            <person name="Goltsman E."/>
            <person name="Huang Y."/>
            <person name="Kopp O.R."/>
            <person name="Labarre L."/>
            <person name="Lapidus A."/>
            <person name="Lavire C."/>
            <person name="Marechal J."/>
            <person name="Martinez M."/>
            <person name="Mastronunzio J.E."/>
            <person name="Mullin B.C."/>
            <person name="Niemann J."/>
            <person name="Pujic P."/>
            <person name="Rawnsley T."/>
            <person name="Rouy Z."/>
            <person name="Schenowitz C."/>
            <person name="Sellstedt A."/>
            <person name="Tavares F."/>
            <person name="Tomkins J.P."/>
            <person name="Vallenet D."/>
            <person name="Valverde C."/>
            <person name="Wall L.G."/>
            <person name="Wang Y."/>
            <person name="Medigue C."/>
            <person name="Benson D.R."/>
        </authorList>
    </citation>
    <scope>NUCLEOTIDE SEQUENCE [LARGE SCALE GENOMIC DNA]</scope>
    <source>
        <strain evidence="2">DSM 45986 / CECT 9034 / ACN14a</strain>
    </source>
</reference>
<dbReference type="STRING" id="326424.FRAAL2595"/>
<organism evidence="1 2">
    <name type="scientific">Frankia alni (strain DSM 45986 / CECT 9034 / ACN14a)</name>
    <dbReference type="NCBI Taxonomy" id="326424"/>
    <lineage>
        <taxon>Bacteria</taxon>
        <taxon>Bacillati</taxon>
        <taxon>Actinomycetota</taxon>
        <taxon>Actinomycetes</taxon>
        <taxon>Frankiales</taxon>
        <taxon>Frankiaceae</taxon>
        <taxon>Frankia</taxon>
    </lineage>
</organism>
<name>Q0RMK8_FRAAA</name>
<gene>
    <name evidence="1" type="ordered locus">FRAAL2595</name>
</gene>
<protein>
    <submittedName>
        <fullName evidence="1">Short chain dehydrogenase (Partial)</fullName>
    </submittedName>
</protein>
<dbReference type="KEGG" id="fal:FRAAL2595"/>
<dbReference type="Gene3D" id="3.40.50.720">
    <property type="entry name" value="NAD(P)-binding Rossmann-like Domain"/>
    <property type="match status" value="1"/>
</dbReference>
<dbReference type="EMBL" id="CT573213">
    <property type="protein sequence ID" value="CAJ61242.1"/>
    <property type="molecule type" value="Genomic_DNA"/>
</dbReference>
<dbReference type="InterPro" id="IPR036291">
    <property type="entry name" value="NAD(P)-bd_dom_sf"/>
</dbReference>
<evidence type="ECO:0000313" key="1">
    <source>
        <dbReference type="EMBL" id="CAJ61242.1"/>
    </source>
</evidence>
<dbReference type="SUPFAM" id="SSF51735">
    <property type="entry name" value="NAD(P)-binding Rossmann-fold domains"/>
    <property type="match status" value="1"/>
</dbReference>
<keyword evidence="2" id="KW-1185">Reference proteome</keyword>
<proteinExistence type="predicted"/>
<dbReference type="Proteomes" id="UP000000657">
    <property type="component" value="Chromosome"/>
</dbReference>
<evidence type="ECO:0000313" key="2">
    <source>
        <dbReference type="Proteomes" id="UP000000657"/>
    </source>
</evidence>
<sequence>MVQPGSTDTEANPADGPMAAIFRDATPLGRYADPSDIAAADPSDLSDIAATVAHLAGEGGRHISGTTITVDRSTP</sequence>
<accession>Q0RMK8</accession>
<dbReference type="AlphaFoldDB" id="Q0RMK8"/>